<feature type="compositionally biased region" description="Basic and acidic residues" evidence="3">
    <location>
        <begin position="133"/>
        <end position="146"/>
    </location>
</feature>
<name>C1C2T4_CALCM</name>
<dbReference type="InterPro" id="IPR036361">
    <property type="entry name" value="SAP_dom_sf"/>
</dbReference>
<evidence type="ECO:0000256" key="3">
    <source>
        <dbReference type="SAM" id="MobiDB-lite"/>
    </source>
</evidence>
<protein>
    <submittedName>
        <fullName evidence="5">Nuclear protein Hcc-1</fullName>
    </submittedName>
</protein>
<feature type="domain" description="SAP" evidence="4">
    <location>
        <begin position="10"/>
        <end position="44"/>
    </location>
</feature>
<feature type="region of interest" description="Disordered" evidence="3">
    <location>
        <begin position="40"/>
        <end position="189"/>
    </location>
</feature>
<dbReference type="InterPro" id="IPR003034">
    <property type="entry name" value="SAP_dom"/>
</dbReference>
<dbReference type="PROSITE" id="PS50800">
    <property type="entry name" value="SAP"/>
    <property type="match status" value="1"/>
</dbReference>
<proteinExistence type="evidence at transcript level"/>
<sequence length="291" mass="31554">MSEFDGDMDISTMKVADLKKELRRRGLSVEGKEQELMERLLLDGTRNKSGGPGEDFLGEDEANTLLNAEDEASSNEKSALDDEDEEVLIVEPPKKKVAINRDINIPSVPSLTDASSGDLVKKDTPSNGNGAKISDEERSQARKERFGIQTPATDAAVAAPTSGASEGDKKAARAARFGSSSLTSEPVPVDMEKLKQRTERFGQVNSSTIKKLEDAERIKTRQERFGIVTKDLPLKKVSTGVSDPANEERLKKRAERFGVGSSGASSSSSSSKEEEEKKKMRSLRFGVATSS</sequence>
<feature type="region of interest" description="Disordered" evidence="3">
    <location>
        <begin position="232"/>
        <end position="291"/>
    </location>
</feature>
<dbReference type="Gene3D" id="1.10.720.30">
    <property type="entry name" value="SAP domain"/>
    <property type="match status" value="1"/>
</dbReference>
<dbReference type="SMART" id="SM00513">
    <property type="entry name" value="SAP"/>
    <property type="match status" value="1"/>
</dbReference>
<evidence type="ECO:0000256" key="2">
    <source>
        <dbReference type="ARBA" id="ARBA00046328"/>
    </source>
</evidence>
<evidence type="ECO:0000259" key="4">
    <source>
        <dbReference type="PROSITE" id="PS50800"/>
    </source>
</evidence>
<dbReference type="InterPro" id="IPR052240">
    <property type="entry name" value="SAP_domain_ribonucleoprotein"/>
</dbReference>
<feature type="compositionally biased region" description="Acidic residues" evidence="3">
    <location>
        <begin position="56"/>
        <end position="73"/>
    </location>
</feature>
<dbReference type="PANTHER" id="PTHR46551">
    <property type="entry name" value="SAP DOMAIN-CONTAINING RIBONUCLEOPROTEIN"/>
    <property type="match status" value="1"/>
</dbReference>
<comment type="similarity">
    <text evidence="2">Belongs to the SAP domain-containing ribonucleoprotein family.</text>
</comment>
<evidence type="ECO:0000256" key="1">
    <source>
        <dbReference type="ARBA" id="ARBA00022553"/>
    </source>
</evidence>
<dbReference type="EMBL" id="BT081163">
    <property type="protein sequence ID" value="ACO15587.1"/>
    <property type="molecule type" value="mRNA"/>
</dbReference>
<organism evidence="5">
    <name type="scientific">Caligus clemensi</name>
    <name type="common">Sea louse</name>
    <dbReference type="NCBI Taxonomy" id="344056"/>
    <lineage>
        <taxon>Eukaryota</taxon>
        <taxon>Metazoa</taxon>
        <taxon>Ecdysozoa</taxon>
        <taxon>Arthropoda</taxon>
        <taxon>Crustacea</taxon>
        <taxon>Multicrustacea</taxon>
        <taxon>Hexanauplia</taxon>
        <taxon>Copepoda</taxon>
        <taxon>Siphonostomatoida</taxon>
        <taxon>Caligidae</taxon>
        <taxon>Caligus</taxon>
    </lineage>
</organism>
<gene>
    <name evidence="5" type="primary">HCC1</name>
</gene>
<feature type="compositionally biased region" description="Low complexity" evidence="3">
    <location>
        <begin position="150"/>
        <end position="165"/>
    </location>
</feature>
<dbReference type="Pfam" id="PF02037">
    <property type="entry name" value="SAP"/>
    <property type="match status" value="1"/>
</dbReference>
<keyword evidence="1" id="KW-0597">Phosphoprotein</keyword>
<dbReference type="SUPFAM" id="SSF68906">
    <property type="entry name" value="SAP domain"/>
    <property type="match status" value="1"/>
</dbReference>
<evidence type="ECO:0000313" key="5">
    <source>
        <dbReference type="EMBL" id="ACO15587.1"/>
    </source>
</evidence>
<dbReference type="AlphaFoldDB" id="C1C2T4"/>
<reference evidence="5" key="1">
    <citation type="submission" date="2009-03" db="EMBL/GenBank/DDBJ databases">
        <title>Caligus clemensi ESTs and full-length cDNAs.</title>
        <authorList>
            <person name="Yasuike M."/>
            <person name="von Schalburg K."/>
            <person name="Cooper G."/>
            <person name="Leong J."/>
            <person name="Jones S.R.M."/>
            <person name="Koop B.F."/>
        </authorList>
    </citation>
    <scope>NUCLEOTIDE SEQUENCE</scope>
    <source>
        <tissue evidence="5">Whole</tissue>
    </source>
</reference>
<dbReference type="GO" id="GO:0005634">
    <property type="term" value="C:nucleus"/>
    <property type="evidence" value="ECO:0007669"/>
    <property type="project" value="TreeGrafter"/>
</dbReference>
<dbReference type="GO" id="GO:0016973">
    <property type="term" value="P:poly(A)+ mRNA export from nucleus"/>
    <property type="evidence" value="ECO:0007669"/>
    <property type="project" value="TreeGrafter"/>
</dbReference>
<accession>C1C2T4</accession>
<dbReference type="PANTHER" id="PTHR46551:SF1">
    <property type="entry name" value="SAP DOMAIN-CONTAINING RIBONUCLEOPROTEIN"/>
    <property type="match status" value="1"/>
</dbReference>